<dbReference type="RefSeq" id="WP_114360426.1">
    <property type="nucleotide sequence ID" value="NZ_QRDT01000028.1"/>
</dbReference>
<dbReference type="OrthoDB" id="7314834at2"/>
<accession>A0A336JWF3</accession>
<evidence type="ECO:0000313" key="6">
    <source>
        <dbReference type="Proteomes" id="UP000256343"/>
    </source>
</evidence>
<keyword evidence="6" id="KW-1185">Reference proteome</keyword>
<dbReference type="Pfam" id="PF10088">
    <property type="entry name" value="DUF2326"/>
    <property type="match status" value="1"/>
</dbReference>
<feature type="coiled-coil region" evidence="1">
    <location>
        <begin position="218"/>
        <end position="245"/>
    </location>
</feature>
<evidence type="ECO:0000313" key="3">
    <source>
        <dbReference type="EMBL" id="RED26089.1"/>
    </source>
</evidence>
<protein>
    <submittedName>
        <fullName evidence="3 4">Uncharacterized protein YydD</fullName>
    </submittedName>
</protein>
<organism evidence="4 5">
    <name type="scientific">Rhodopseudomonas pentothenatexigens</name>
    <dbReference type="NCBI Taxonomy" id="999699"/>
    <lineage>
        <taxon>Bacteria</taxon>
        <taxon>Pseudomonadati</taxon>
        <taxon>Pseudomonadota</taxon>
        <taxon>Alphaproteobacteria</taxon>
        <taxon>Hyphomicrobiales</taxon>
        <taxon>Nitrobacteraceae</taxon>
        <taxon>Rhodopseudomonas</taxon>
    </lineage>
</organism>
<reference evidence="3 6" key="2">
    <citation type="submission" date="2018-07" db="EMBL/GenBank/DDBJ databases">
        <title>Genomic Encyclopedia of Archaeal and Bacterial Type Strains, Phase II (KMG-II): from individual species to whole genera.</title>
        <authorList>
            <person name="Goeker M."/>
        </authorList>
    </citation>
    <scope>NUCLEOTIDE SEQUENCE [LARGE SCALE GENOMIC DNA]</scope>
    <source>
        <strain evidence="3 6">JA575</strain>
    </source>
</reference>
<name>A0A336JWF3_9BRAD</name>
<dbReference type="EMBL" id="UFQQ01000028">
    <property type="protein sequence ID" value="SSW93013.1"/>
    <property type="molecule type" value="Genomic_DNA"/>
</dbReference>
<dbReference type="Proteomes" id="UP000256343">
    <property type="component" value="Unassembled WGS sequence"/>
</dbReference>
<evidence type="ECO:0000256" key="1">
    <source>
        <dbReference type="SAM" id="Coils"/>
    </source>
</evidence>
<gene>
    <name evidence="3" type="ORF">BJ125_12840</name>
    <name evidence="4" type="ORF">SAMN05892882_12840</name>
</gene>
<dbReference type="SUPFAM" id="SSF52540">
    <property type="entry name" value="P-loop containing nucleoside triphosphate hydrolases"/>
    <property type="match status" value="1"/>
</dbReference>
<evidence type="ECO:0000313" key="5">
    <source>
        <dbReference type="Proteomes" id="UP000252631"/>
    </source>
</evidence>
<dbReference type="AlphaFoldDB" id="A0A336JWF3"/>
<feature type="domain" description="DUF2326" evidence="2">
    <location>
        <begin position="445"/>
        <end position="576"/>
    </location>
</feature>
<keyword evidence="1" id="KW-0175">Coiled coil</keyword>
<evidence type="ECO:0000259" key="2">
    <source>
        <dbReference type="Pfam" id="PF10088"/>
    </source>
</evidence>
<dbReference type="InterPro" id="IPR018760">
    <property type="entry name" value="DUF2326"/>
</dbReference>
<evidence type="ECO:0000313" key="4">
    <source>
        <dbReference type="EMBL" id="SSW93013.1"/>
    </source>
</evidence>
<dbReference type="Proteomes" id="UP000252631">
    <property type="component" value="Unassembled WGS sequence"/>
</dbReference>
<dbReference type="EMBL" id="QRDT01000028">
    <property type="protein sequence ID" value="RED26089.1"/>
    <property type="molecule type" value="Genomic_DNA"/>
</dbReference>
<reference evidence="4 5" key="1">
    <citation type="submission" date="2017-08" db="EMBL/GenBank/DDBJ databases">
        <authorList>
            <person name="de Groot N.N."/>
        </authorList>
    </citation>
    <scope>NUCLEOTIDE SEQUENCE [LARGE SCALE GENOMIC DNA]</scope>
    <source>
        <strain evidence="4 5">JA575</strain>
    </source>
</reference>
<dbReference type="InterPro" id="IPR027417">
    <property type="entry name" value="P-loop_NTPase"/>
</dbReference>
<sequence>MIIRVWSDLATFKEVTFQDGFNVVLADTAEDSKETESTNGLGKTTLIRIVHFCLGMETGRDKVLSHPDLANISFCLDMSVGGAIVTVKRNTSTPKQVLVSSLLVDGLHIDAKRIDDEFVQIGTDDWKRVLTHRFYPPAHGITTRQPSFRDIVLYLVRLGKAAFADPQMAFQGQSGPGKRLNVSYLLGLNWGLQENIHEQLASRGHLTDASKVRRAAEEAGAEKSIGELEAERVALESQLSAKKKELDSFNLREDYRDLEKRLGGIDRDLHDAINENFSDGRLRDYYQENSSDVPEADTTRPIAILQEAGAVFKDETLRKLSEVASFHEQVYRNRKDFLKAEVTRLDRAIRARDAKIDALSSEKQQLLTVLRTSGAIDTLITLQRTHTDLNARHQVLISQIDDRKSIDRRADELTAAIARDRTLLKQDLEDRRQQVDEVRALFAEFTQELYGRPGRLGVDVGSNGYSFSFTIDRQGSDGVDQMVVFCFDLTVASVWAKRGKGFPVLIHDSSLFADVDPRQYAKALKLAADNSAKYGFQYVCCLNVGSIPKDHLGEFSIEPYVRLRLNDVGPEGRLLGKQLPPREKTAA</sequence>
<dbReference type="Gene3D" id="3.40.50.300">
    <property type="entry name" value="P-loop containing nucleotide triphosphate hydrolases"/>
    <property type="match status" value="1"/>
</dbReference>
<proteinExistence type="predicted"/>